<comment type="caution">
    <text evidence="2">The sequence shown here is derived from an EMBL/GenBank/DDBJ whole genome shotgun (WGS) entry which is preliminary data.</text>
</comment>
<dbReference type="RefSeq" id="XP_028474531.1">
    <property type="nucleotide sequence ID" value="XM_028617224.1"/>
</dbReference>
<evidence type="ECO:0000256" key="1">
    <source>
        <dbReference type="SAM" id="MobiDB-lite"/>
    </source>
</evidence>
<reference evidence="2 3" key="1">
    <citation type="submission" date="2018-11" db="EMBL/GenBank/DDBJ databases">
        <title>Genome sequence of Apiotrichum porosum DSM 27194.</title>
        <authorList>
            <person name="Aliyu H."/>
            <person name="Gorte O."/>
            <person name="Ochsenreither K."/>
        </authorList>
    </citation>
    <scope>NUCLEOTIDE SEQUENCE [LARGE SCALE GENOMIC DNA]</scope>
    <source>
        <strain evidence="2 3">DSM 27194</strain>
    </source>
</reference>
<dbReference type="Proteomes" id="UP000279236">
    <property type="component" value="Unassembled WGS sequence"/>
</dbReference>
<feature type="compositionally biased region" description="Polar residues" evidence="1">
    <location>
        <begin position="1"/>
        <end position="11"/>
    </location>
</feature>
<dbReference type="EMBL" id="RSCE01000010">
    <property type="protein sequence ID" value="RSH79384.1"/>
    <property type="molecule type" value="Genomic_DNA"/>
</dbReference>
<feature type="region of interest" description="Disordered" evidence="1">
    <location>
        <begin position="1"/>
        <end position="23"/>
    </location>
</feature>
<keyword evidence="3" id="KW-1185">Reference proteome</keyword>
<dbReference type="AlphaFoldDB" id="A0A427XKU4"/>
<organism evidence="2 3">
    <name type="scientific">Apiotrichum porosum</name>
    <dbReference type="NCBI Taxonomy" id="105984"/>
    <lineage>
        <taxon>Eukaryota</taxon>
        <taxon>Fungi</taxon>
        <taxon>Dikarya</taxon>
        <taxon>Basidiomycota</taxon>
        <taxon>Agaricomycotina</taxon>
        <taxon>Tremellomycetes</taxon>
        <taxon>Trichosporonales</taxon>
        <taxon>Trichosporonaceae</taxon>
        <taxon>Apiotrichum</taxon>
    </lineage>
</organism>
<feature type="compositionally biased region" description="Polar residues" evidence="1">
    <location>
        <begin position="40"/>
        <end position="54"/>
    </location>
</feature>
<feature type="region of interest" description="Disordered" evidence="1">
    <location>
        <begin position="39"/>
        <end position="66"/>
    </location>
</feature>
<name>A0A427XKU4_9TREE</name>
<protein>
    <submittedName>
        <fullName evidence="2">Uncharacterized protein</fullName>
    </submittedName>
</protein>
<evidence type="ECO:0000313" key="2">
    <source>
        <dbReference type="EMBL" id="RSH79384.1"/>
    </source>
</evidence>
<evidence type="ECO:0000313" key="3">
    <source>
        <dbReference type="Proteomes" id="UP000279236"/>
    </source>
</evidence>
<sequence length="85" mass="9303">MQQNTRATQECNPGIWSPTFDWNTTRTPKVEGHVCDQCHRSMSNSGETSASGAGNSPMLDTSKLPGDVMRDNVMMVVDDKPGRGF</sequence>
<dbReference type="GeneID" id="39585971"/>
<proteinExistence type="predicted"/>
<accession>A0A427XKU4</accession>
<gene>
    <name evidence="2" type="ORF">EHS24_001428</name>
</gene>